<comment type="caution">
    <text evidence="1">The sequence shown here is derived from an EMBL/GenBank/DDBJ whole genome shotgun (WGS) entry which is preliminary data.</text>
</comment>
<dbReference type="AlphaFoldDB" id="A0A2W6MT44"/>
<reference evidence="1 2" key="1">
    <citation type="submission" date="2017-03" db="EMBL/GenBank/DDBJ databases">
        <title>Genomic and clinical evidence uncovers the enterohepatic species Helicobacter valdiviensis as a potential human intestinal pathogen.</title>
        <authorList>
            <person name="Fresia P."/>
            <person name="Jara R."/>
            <person name="Sierra R."/>
            <person name="Ferres I."/>
            <person name="Greif G."/>
            <person name="Iraola G."/>
            <person name="Collado L."/>
        </authorList>
    </citation>
    <scope>NUCLEOTIDE SEQUENCE [LARGE SCALE GENOMIC DNA]</scope>
    <source>
        <strain evidence="1 2">WBE14</strain>
    </source>
</reference>
<proteinExistence type="predicted"/>
<evidence type="ECO:0000313" key="1">
    <source>
        <dbReference type="EMBL" id="PZT47129.1"/>
    </source>
</evidence>
<organism evidence="1 2">
    <name type="scientific">Helicobacter valdiviensis</name>
    <dbReference type="NCBI Taxonomy" id="1458358"/>
    <lineage>
        <taxon>Bacteria</taxon>
        <taxon>Pseudomonadati</taxon>
        <taxon>Campylobacterota</taxon>
        <taxon>Epsilonproteobacteria</taxon>
        <taxon>Campylobacterales</taxon>
        <taxon>Helicobacteraceae</taxon>
        <taxon>Helicobacter</taxon>
    </lineage>
</organism>
<evidence type="ECO:0000313" key="2">
    <source>
        <dbReference type="Proteomes" id="UP000249746"/>
    </source>
</evidence>
<dbReference type="EMBL" id="NBIU01000114">
    <property type="protein sequence ID" value="PZT47129.1"/>
    <property type="molecule type" value="Genomic_DNA"/>
</dbReference>
<gene>
    <name evidence="1" type="ORF">B6S12_10730</name>
</gene>
<keyword evidence="2" id="KW-1185">Reference proteome</keyword>
<protein>
    <submittedName>
        <fullName evidence="1">Uncharacterized protein</fullName>
    </submittedName>
</protein>
<accession>A0A2W6MT44</accession>
<sequence length="218" mass="25389">NSPYKDYKPIYLDPNFYTGERSTLLEFRDWQSIYLKDPIKGAIAPWTKAEKAYYKSLKTKRERYKYLVIRSGLRSTVIDIPYEAYANVDEKGNLIHKDYEELYKEVEANRDMANMHKGWLFMAEWELAAGILGDIKGFIGALQLSMTGFKARNRAVNFLLLQLGHQESFKTLYDGYQYRGLRAGLHKNPLKAQMLKDFAKNPPYDEFGMLPFLDELIG</sequence>
<dbReference type="Proteomes" id="UP000249746">
    <property type="component" value="Unassembled WGS sequence"/>
</dbReference>
<feature type="non-terminal residue" evidence="1">
    <location>
        <position position="218"/>
    </location>
</feature>
<feature type="non-terminal residue" evidence="1">
    <location>
        <position position="1"/>
    </location>
</feature>
<name>A0A2W6MT44_9HELI</name>